<dbReference type="SMART" id="SM01030">
    <property type="entry name" value="BHD_1"/>
    <property type="match status" value="1"/>
</dbReference>
<dbReference type="InterPro" id="IPR004583">
    <property type="entry name" value="DNA_repair_Rad4"/>
</dbReference>
<evidence type="ECO:0000256" key="2">
    <source>
        <dbReference type="ARBA" id="ARBA00009525"/>
    </source>
</evidence>
<comment type="similarity">
    <text evidence="2">Belongs to the XPC family.</text>
</comment>
<evidence type="ECO:0000259" key="9">
    <source>
        <dbReference type="SMART" id="SM01032"/>
    </source>
</evidence>
<dbReference type="GO" id="GO:0006298">
    <property type="term" value="P:mismatch repair"/>
    <property type="evidence" value="ECO:0007669"/>
    <property type="project" value="TreeGrafter"/>
</dbReference>
<feature type="domain" description="Rad4 beta-hairpin" evidence="9">
    <location>
        <begin position="629"/>
        <end position="703"/>
    </location>
</feature>
<feature type="domain" description="Rad4 beta-hairpin" evidence="7">
    <location>
        <begin position="499"/>
        <end position="556"/>
    </location>
</feature>
<evidence type="ECO:0000256" key="1">
    <source>
        <dbReference type="ARBA" id="ARBA00004123"/>
    </source>
</evidence>
<evidence type="ECO:0000259" key="7">
    <source>
        <dbReference type="SMART" id="SM01030"/>
    </source>
</evidence>
<feature type="compositionally biased region" description="Basic and acidic residues" evidence="6">
    <location>
        <begin position="858"/>
        <end position="875"/>
    </location>
</feature>
<evidence type="ECO:0000313" key="11">
    <source>
        <dbReference type="Proteomes" id="UP000800092"/>
    </source>
</evidence>
<dbReference type="PANTHER" id="PTHR12135:SF0">
    <property type="entry name" value="DNA REPAIR PROTEIN COMPLEMENTING XP-C CELLS"/>
    <property type="match status" value="1"/>
</dbReference>
<dbReference type="InterPro" id="IPR036985">
    <property type="entry name" value="Transglutaminase-like_sf"/>
</dbReference>
<reference evidence="10" key="1">
    <citation type="journal article" date="2020" name="Stud. Mycol.">
        <title>101 Dothideomycetes genomes: a test case for predicting lifestyles and emergence of pathogens.</title>
        <authorList>
            <person name="Haridas S."/>
            <person name="Albert R."/>
            <person name="Binder M."/>
            <person name="Bloem J."/>
            <person name="Labutti K."/>
            <person name="Salamov A."/>
            <person name="Andreopoulos B."/>
            <person name="Baker S."/>
            <person name="Barry K."/>
            <person name="Bills G."/>
            <person name="Bluhm B."/>
            <person name="Cannon C."/>
            <person name="Castanera R."/>
            <person name="Culley D."/>
            <person name="Daum C."/>
            <person name="Ezra D."/>
            <person name="Gonzalez J."/>
            <person name="Henrissat B."/>
            <person name="Kuo A."/>
            <person name="Liang C."/>
            <person name="Lipzen A."/>
            <person name="Lutzoni F."/>
            <person name="Magnuson J."/>
            <person name="Mondo S."/>
            <person name="Nolan M."/>
            <person name="Ohm R."/>
            <person name="Pangilinan J."/>
            <person name="Park H.-J."/>
            <person name="Ramirez L."/>
            <person name="Alfaro M."/>
            <person name="Sun H."/>
            <person name="Tritt A."/>
            <person name="Yoshinaga Y."/>
            <person name="Zwiers L.-H."/>
            <person name="Turgeon B."/>
            <person name="Goodwin S."/>
            <person name="Spatafora J."/>
            <person name="Crous P."/>
            <person name="Grigoriev I."/>
        </authorList>
    </citation>
    <scope>NUCLEOTIDE SEQUENCE</scope>
    <source>
        <strain evidence="10">Tuck. ex Michener</strain>
    </source>
</reference>
<feature type="domain" description="Rad4 beta-hairpin" evidence="8">
    <location>
        <begin position="558"/>
        <end position="622"/>
    </location>
</feature>
<dbReference type="GO" id="GO:0071942">
    <property type="term" value="C:XPC complex"/>
    <property type="evidence" value="ECO:0007669"/>
    <property type="project" value="TreeGrafter"/>
</dbReference>
<feature type="compositionally biased region" description="Acidic residues" evidence="6">
    <location>
        <begin position="1042"/>
        <end position="1055"/>
    </location>
</feature>
<feature type="region of interest" description="Disordered" evidence="6">
    <location>
        <begin position="41"/>
        <end position="84"/>
    </location>
</feature>
<dbReference type="SMART" id="SM01031">
    <property type="entry name" value="BHD_2"/>
    <property type="match status" value="1"/>
</dbReference>
<dbReference type="OrthoDB" id="300780at2759"/>
<feature type="region of interest" description="Disordered" evidence="6">
    <location>
        <begin position="1"/>
        <end position="29"/>
    </location>
</feature>
<protein>
    <submittedName>
        <fullName evidence="10">Rad4-domain-containing protein</fullName>
    </submittedName>
</protein>
<keyword evidence="3" id="KW-0227">DNA damage</keyword>
<feature type="compositionally biased region" description="Acidic residues" evidence="6">
    <location>
        <begin position="757"/>
        <end position="766"/>
    </location>
</feature>
<gene>
    <name evidence="10" type="ORF">EV356DRAFT_499951</name>
</gene>
<dbReference type="Pfam" id="PF10403">
    <property type="entry name" value="BHD_1"/>
    <property type="match status" value="1"/>
</dbReference>
<sequence>MMRASRTGALKPVKGRLEKLDERRSPSPTDIYNELLVEAAAATSNQAPERPLKRRKVWKPGPSTLAASSPASSHAASETTVEKQAEIQTVFTETEQSEEDDFEWEDVTLQQENLASSDEVEVGPIPEGITLKFEEDKPGKAKSKRKAPGVHLDKSTRIQVHKAHIISLLMHAFIRNAWCNDHEVQGTMKRLVPSKVRSSLKPDSGISQFNKDKHFKEGLNDLKDIWRINFKHIKQGIRPPSWLSYVKPARFRLPRDTERLVDIQDFRNAAKSLEGSQDSGVQLLCAALRALGVETRLVCSLQPLSFIASSKDFCHDDDVNHSKDGTENTVVSDNENSTGIPVTSPNSLPHPRKRRIGQPSFGVDKSGPPPEAIRKRTYKTRFPVYWVEAFNTALQKWTPIEPFSTNTVGKPSKLEPPANQSSGGVRMVYVIAFEEDGVAKDVTKRYASAYNAKTRRERIESTEDGERWFKKAMRIFRRRGEAFTDRDQIETAELAKKEAQEGMPRAIQDFKDHPLYALERHLKRNEVIHPKREVGKVGATGKAAKLEPVYRRVDVKVARSADKWYRLGREIMAGEQPLKHLPPTKISRGLYTNDDIDADAIDDSNAGTPLYASFQTQVYTPPPCVRGRVPKNAFGNIDLYVPSMVPPGGTHIRHLEASRAAKLMDIDYADAVTGFEFKGRRGTAVTQGIVVAEEYAAAVEAVLESMEYAREQSEEDARSLLALRTWKKFLVGLRVLQRVNEYEIEGEQGPLVRAEDDTGTQDEYTDEPISQGGGFFPDAEQSVAVPTARQSRRRLVDESEAEEDIGDESDWQHDSGAKDQGRFAHDDVDFQRHGTDPEEGGGFLVEDGEGAGFLPAESKFRDARNESPAEHKSDALSDDFGASASLDGGGFIPNDEESTNSQSESRLEETYSETEPVDQDDVISGTNRVPYDRPDPSHADDLEIQLALAKSMEKQPGENQSSESSTKQFKHRHATHESLAQWEAPALDGLTEHERQTGSIPSAADTKASLESPTAFEDLDTSGQVEELSNDDDRGSLLSHDPEDEEAEPDWLTEI</sequence>
<dbReference type="Gene3D" id="3.30.60.290">
    <property type="entry name" value="Rad4, beta-hairpin domain BHD2"/>
    <property type="match status" value="1"/>
</dbReference>
<evidence type="ECO:0000259" key="8">
    <source>
        <dbReference type="SMART" id="SM01031"/>
    </source>
</evidence>
<dbReference type="InterPro" id="IPR018326">
    <property type="entry name" value="Rad4_beta-hairpin_dom1"/>
</dbReference>
<feature type="compositionally biased region" description="Acidic residues" evidence="6">
    <location>
        <begin position="798"/>
        <end position="809"/>
    </location>
</feature>
<proteinExistence type="inferred from homology"/>
<organism evidence="10 11">
    <name type="scientific">Viridothelium virens</name>
    <name type="common">Speckled blister lichen</name>
    <name type="synonym">Trypethelium virens</name>
    <dbReference type="NCBI Taxonomy" id="1048519"/>
    <lineage>
        <taxon>Eukaryota</taxon>
        <taxon>Fungi</taxon>
        <taxon>Dikarya</taxon>
        <taxon>Ascomycota</taxon>
        <taxon>Pezizomycotina</taxon>
        <taxon>Dothideomycetes</taxon>
        <taxon>Dothideomycetes incertae sedis</taxon>
        <taxon>Trypetheliales</taxon>
        <taxon>Trypetheliaceae</taxon>
        <taxon>Viridothelium</taxon>
    </lineage>
</organism>
<feature type="compositionally biased region" description="Polar residues" evidence="6">
    <location>
        <begin position="957"/>
        <end position="967"/>
    </location>
</feature>
<evidence type="ECO:0000256" key="5">
    <source>
        <dbReference type="ARBA" id="ARBA00023242"/>
    </source>
</evidence>
<keyword evidence="4" id="KW-0234">DNA repair</keyword>
<comment type="subcellular location">
    <subcellularLocation>
        <location evidence="1">Nucleus</location>
    </subcellularLocation>
</comment>
<keyword evidence="5" id="KW-0539">Nucleus</keyword>
<dbReference type="SMART" id="SM01032">
    <property type="entry name" value="BHD_3"/>
    <property type="match status" value="1"/>
</dbReference>
<dbReference type="Proteomes" id="UP000800092">
    <property type="component" value="Unassembled WGS sequence"/>
</dbReference>
<dbReference type="FunFam" id="3.30.70.2460:FF:000001">
    <property type="entry name" value="DNA repair protein Rad4 family"/>
    <property type="match status" value="1"/>
</dbReference>
<dbReference type="InterPro" id="IPR018325">
    <property type="entry name" value="Rad4/PNGase_transGLS-fold"/>
</dbReference>
<feature type="compositionally biased region" description="Polar residues" evidence="6">
    <location>
        <begin position="327"/>
        <end position="347"/>
    </location>
</feature>
<dbReference type="Pfam" id="PF10405">
    <property type="entry name" value="BHD_3"/>
    <property type="match status" value="1"/>
</dbReference>
<evidence type="ECO:0000256" key="6">
    <source>
        <dbReference type="SAM" id="MobiDB-lite"/>
    </source>
</evidence>
<dbReference type="Gene3D" id="2.20.20.110">
    <property type="entry name" value="Rad4, beta-hairpin domain BHD1"/>
    <property type="match status" value="1"/>
</dbReference>
<dbReference type="InterPro" id="IPR038765">
    <property type="entry name" value="Papain-like_cys_pep_sf"/>
</dbReference>
<feature type="compositionally biased region" description="Acidic residues" evidence="6">
    <location>
        <begin position="910"/>
        <end position="921"/>
    </location>
</feature>
<dbReference type="AlphaFoldDB" id="A0A6A6HPF4"/>
<feature type="region of interest" description="Disordered" evidence="6">
    <location>
        <begin position="319"/>
        <end position="373"/>
    </location>
</feature>
<feature type="compositionally biased region" description="Basic and acidic residues" evidence="6">
    <location>
        <begin position="930"/>
        <end position="941"/>
    </location>
</feature>
<evidence type="ECO:0000313" key="10">
    <source>
        <dbReference type="EMBL" id="KAF2239739.1"/>
    </source>
</evidence>
<accession>A0A6A6HPF4</accession>
<dbReference type="GO" id="GO:0003684">
    <property type="term" value="F:damaged DNA binding"/>
    <property type="evidence" value="ECO:0007669"/>
    <property type="project" value="InterPro"/>
</dbReference>
<keyword evidence="11" id="KW-1185">Reference proteome</keyword>
<dbReference type="GO" id="GO:0006289">
    <property type="term" value="P:nucleotide-excision repair"/>
    <property type="evidence" value="ECO:0007669"/>
    <property type="project" value="InterPro"/>
</dbReference>
<feature type="compositionally biased region" description="Low complexity" evidence="6">
    <location>
        <begin position="66"/>
        <end position="77"/>
    </location>
</feature>
<dbReference type="SUPFAM" id="SSF54001">
    <property type="entry name" value="Cysteine proteinases"/>
    <property type="match status" value="1"/>
</dbReference>
<dbReference type="InterPro" id="IPR018328">
    <property type="entry name" value="Rad4_beta-hairpin_dom3"/>
</dbReference>
<dbReference type="InterPro" id="IPR042488">
    <property type="entry name" value="Rad4_BHD3_sf"/>
</dbReference>
<dbReference type="InterPro" id="IPR018327">
    <property type="entry name" value="BHD_2"/>
</dbReference>
<feature type="compositionally biased region" description="Basic and acidic residues" evidence="6">
    <location>
        <begin position="15"/>
        <end position="25"/>
    </location>
</feature>
<dbReference type="GO" id="GO:0000111">
    <property type="term" value="C:nucleotide-excision repair factor 2 complex"/>
    <property type="evidence" value="ECO:0007669"/>
    <property type="project" value="TreeGrafter"/>
</dbReference>
<evidence type="ECO:0000256" key="3">
    <source>
        <dbReference type="ARBA" id="ARBA00022763"/>
    </source>
</evidence>
<dbReference type="PANTHER" id="PTHR12135">
    <property type="entry name" value="DNA REPAIR PROTEIN XP-C / RAD4"/>
    <property type="match status" value="1"/>
</dbReference>
<dbReference type="Gene3D" id="3.90.260.10">
    <property type="entry name" value="Transglutaminase-like"/>
    <property type="match status" value="1"/>
</dbReference>
<feature type="compositionally biased region" description="Basic and acidic residues" evidence="6">
    <location>
        <begin position="810"/>
        <end position="836"/>
    </location>
</feature>
<feature type="region of interest" description="Disordered" evidence="6">
    <location>
        <begin position="749"/>
        <end position="1055"/>
    </location>
</feature>
<dbReference type="GO" id="GO:0003697">
    <property type="term" value="F:single-stranded DNA binding"/>
    <property type="evidence" value="ECO:0007669"/>
    <property type="project" value="TreeGrafter"/>
</dbReference>
<name>A0A6A6HPF4_VIRVR</name>
<dbReference type="Pfam" id="PF10404">
    <property type="entry name" value="BHD_2"/>
    <property type="match status" value="1"/>
</dbReference>
<dbReference type="Pfam" id="PF03835">
    <property type="entry name" value="Rad4"/>
    <property type="match status" value="1"/>
</dbReference>
<dbReference type="GO" id="GO:0005737">
    <property type="term" value="C:cytoplasm"/>
    <property type="evidence" value="ECO:0007669"/>
    <property type="project" value="TreeGrafter"/>
</dbReference>
<dbReference type="EMBL" id="ML991772">
    <property type="protein sequence ID" value="KAF2239739.1"/>
    <property type="molecule type" value="Genomic_DNA"/>
</dbReference>
<dbReference type="Gene3D" id="3.30.70.2460">
    <property type="entry name" value="Rad4, beta-hairpin domain BHD3"/>
    <property type="match status" value="1"/>
</dbReference>
<evidence type="ECO:0000256" key="4">
    <source>
        <dbReference type="ARBA" id="ARBA00023204"/>
    </source>
</evidence>